<dbReference type="HOGENOM" id="CLU_077329_2_0_7"/>
<feature type="domain" description="4Fe-4S ferredoxin-type" evidence="4">
    <location>
        <begin position="134"/>
        <end position="163"/>
    </location>
</feature>
<dbReference type="PROSITE" id="PS00198">
    <property type="entry name" value="4FE4S_FER_1"/>
    <property type="match status" value="1"/>
</dbReference>
<dbReference type="InterPro" id="IPR017900">
    <property type="entry name" value="4Fe4S_Fe_S_CS"/>
</dbReference>
<evidence type="ECO:0000313" key="6">
    <source>
        <dbReference type="Proteomes" id="UP000008721"/>
    </source>
</evidence>
<evidence type="ECO:0000256" key="1">
    <source>
        <dbReference type="ARBA" id="ARBA00022723"/>
    </source>
</evidence>
<dbReference type="PROSITE" id="PS51379">
    <property type="entry name" value="4FE4S_FER_2"/>
    <property type="match status" value="2"/>
</dbReference>
<evidence type="ECO:0000313" key="5">
    <source>
        <dbReference type="EMBL" id="ADR33353.1"/>
    </source>
</evidence>
<keyword evidence="6" id="KW-1185">Reference proteome</keyword>
<dbReference type="InterPro" id="IPR017896">
    <property type="entry name" value="4Fe4S_Fe-S-bd"/>
</dbReference>
<evidence type="ECO:0000259" key="4">
    <source>
        <dbReference type="PROSITE" id="PS51379"/>
    </source>
</evidence>
<dbReference type="AlphaFoldDB" id="E4U149"/>
<feature type="domain" description="4Fe-4S ferredoxin-type" evidence="4">
    <location>
        <begin position="63"/>
        <end position="94"/>
    </location>
</feature>
<gene>
    <name evidence="5" type="ordered locus">Sulku_0687</name>
</gene>
<dbReference type="Pfam" id="PF00037">
    <property type="entry name" value="Fer4"/>
    <property type="match status" value="1"/>
</dbReference>
<dbReference type="GO" id="GO:0051536">
    <property type="term" value="F:iron-sulfur cluster binding"/>
    <property type="evidence" value="ECO:0007669"/>
    <property type="project" value="UniProtKB-KW"/>
</dbReference>
<evidence type="ECO:0000256" key="2">
    <source>
        <dbReference type="ARBA" id="ARBA00023004"/>
    </source>
</evidence>
<dbReference type="Proteomes" id="UP000008721">
    <property type="component" value="Chromosome"/>
</dbReference>
<sequence>MDSRRGFFASLASLATGKTDEREAFHPLLPGFIPQNSEHCLTCVTSACKNICEENIVVREGSAAPYLDFSRRGCTFCSECQRACENDCFVAEPVTVIKAEIEIGILTCLAWNKTICRSCADVCNDKAIQFTGLWNPEIDSSACTACGFCIGVCPAYSISVHPAKENG</sequence>
<dbReference type="GO" id="GO:0046872">
    <property type="term" value="F:metal ion binding"/>
    <property type="evidence" value="ECO:0007669"/>
    <property type="project" value="UniProtKB-KW"/>
</dbReference>
<keyword evidence="3" id="KW-0411">Iron-sulfur</keyword>
<dbReference type="KEGG" id="sku:Sulku_0687"/>
<protein>
    <submittedName>
        <fullName evidence="5">4Fe-4S ferredoxin iron-sulfur binding domain-containing protein</fullName>
    </submittedName>
</protein>
<reference evidence="5 6" key="1">
    <citation type="journal article" date="2012" name="Stand. Genomic Sci.">
        <title>Complete genome sequence of the sulfur compounds oxidizing chemolithoautotroph Sulfuricurvum kujiense type strain (YK-1(T)).</title>
        <authorList>
            <person name="Han C."/>
            <person name="Kotsyurbenko O."/>
            <person name="Chertkov O."/>
            <person name="Held B."/>
            <person name="Lapidus A."/>
            <person name="Nolan M."/>
            <person name="Lucas S."/>
            <person name="Hammon N."/>
            <person name="Deshpande S."/>
            <person name="Cheng J.F."/>
            <person name="Tapia R."/>
            <person name="Goodwin L.A."/>
            <person name="Pitluck S."/>
            <person name="Liolios K."/>
            <person name="Pagani I."/>
            <person name="Ivanova N."/>
            <person name="Mavromatis K."/>
            <person name="Mikhailova N."/>
            <person name="Pati A."/>
            <person name="Chen A."/>
            <person name="Palaniappan K."/>
            <person name="Land M."/>
            <person name="Hauser L."/>
            <person name="Chang Y.J."/>
            <person name="Jeffries C.D."/>
            <person name="Brambilla E.M."/>
            <person name="Rohde M."/>
            <person name="Spring S."/>
            <person name="Sikorski J."/>
            <person name="Goker M."/>
            <person name="Woyke T."/>
            <person name="Bristow J."/>
            <person name="Eisen J.A."/>
            <person name="Markowitz V."/>
            <person name="Hugenholtz P."/>
            <person name="Kyrpides N.C."/>
            <person name="Klenk H.P."/>
            <person name="Detter J.C."/>
        </authorList>
    </citation>
    <scope>NUCLEOTIDE SEQUENCE [LARGE SCALE GENOMIC DNA]</scope>
    <source>
        <strain evidence="6">ATCC BAA-921 / DSM 16994 / JCM 11577 / YK-1</strain>
    </source>
</reference>
<proteinExistence type="predicted"/>
<dbReference type="SUPFAM" id="SSF46548">
    <property type="entry name" value="alpha-helical ferredoxin"/>
    <property type="match status" value="1"/>
</dbReference>
<dbReference type="RefSeq" id="WP_013459550.1">
    <property type="nucleotide sequence ID" value="NC_014762.1"/>
</dbReference>
<dbReference type="Gene3D" id="3.30.70.20">
    <property type="match status" value="1"/>
</dbReference>
<keyword evidence="1" id="KW-0479">Metal-binding</keyword>
<dbReference type="eggNOG" id="COG1149">
    <property type="taxonomic scope" value="Bacteria"/>
</dbReference>
<name>E4U149_SULKY</name>
<evidence type="ECO:0000256" key="3">
    <source>
        <dbReference type="ARBA" id="ARBA00023014"/>
    </source>
</evidence>
<dbReference type="OrthoDB" id="9800445at2"/>
<dbReference type="EMBL" id="CP002355">
    <property type="protein sequence ID" value="ADR33353.1"/>
    <property type="molecule type" value="Genomic_DNA"/>
</dbReference>
<accession>E4U149</accession>
<organism evidence="5 6">
    <name type="scientific">Sulfuricurvum kujiense (strain ATCC BAA-921 / DSM 16994 / JCM 11577 / YK-1)</name>
    <dbReference type="NCBI Taxonomy" id="709032"/>
    <lineage>
        <taxon>Bacteria</taxon>
        <taxon>Pseudomonadati</taxon>
        <taxon>Campylobacterota</taxon>
        <taxon>Epsilonproteobacteria</taxon>
        <taxon>Campylobacterales</taxon>
        <taxon>Sulfurimonadaceae</taxon>
        <taxon>Sulfuricurvum</taxon>
    </lineage>
</organism>
<dbReference type="STRING" id="709032.Sulku_0687"/>
<keyword evidence="2" id="KW-0408">Iron</keyword>